<feature type="region of interest" description="Disordered" evidence="1">
    <location>
        <begin position="1"/>
        <end position="28"/>
    </location>
</feature>
<evidence type="ECO:0000313" key="2">
    <source>
        <dbReference type="EMBL" id="KAH0769698.1"/>
    </source>
</evidence>
<comment type="caution">
    <text evidence="2">The sequence shown here is derived from an EMBL/GenBank/DDBJ whole genome shotgun (WGS) entry which is preliminary data.</text>
</comment>
<feature type="compositionally biased region" description="Polar residues" evidence="1">
    <location>
        <begin position="1"/>
        <end position="17"/>
    </location>
</feature>
<accession>A0ABQ7VMH9</accession>
<feature type="region of interest" description="Disordered" evidence="1">
    <location>
        <begin position="142"/>
        <end position="166"/>
    </location>
</feature>
<dbReference type="Proteomes" id="UP000826656">
    <property type="component" value="Unassembled WGS sequence"/>
</dbReference>
<proteinExistence type="predicted"/>
<feature type="compositionally biased region" description="Basic and acidic residues" evidence="1">
    <location>
        <begin position="142"/>
        <end position="158"/>
    </location>
</feature>
<sequence length="237" mass="25868">MTNSVSSSKTSITQEVENPSSFNFSIPPPNKYLSTPVCGVGETDESTTPLTEIVASPILLSEEILPCSPTLVLSHDKSQSSEAQSIAKLGNDVSTKVASRDVSLIMSERFFEGDLLEGRGPESNILAAGAELVVAQSLASLRRDTQPTYSEPDKRSQEHVPLSAEPIFDQTPKSFDIKNEEDEEELALRWNRTVKRGGNTTLVEISDLNVADTAPEAKHCVEPTKFEMEKKGKEKES</sequence>
<evidence type="ECO:0000256" key="1">
    <source>
        <dbReference type="SAM" id="MobiDB-lite"/>
    </source>
</evidence>
<name>A0ABQ7VMH9_SOLTU</name>
<gene>
    <name evidence="2" type="ORF">KY290_013679</name>
</gene>
<dbReference type="EMBL" id="JAIVGD010000011">
    <property type="protein sequence ID" value="KAH0769698.1"/>
    <property type="molecule type" value="Genomic_DNA"/>
</dbReference>
<protein>
    <submittedName>
        <fullName evidence="2">Uncharacterized protein</fullName>
    </submittedName>
</protein>
<reference evidence="2 3" key="1">
    <citation type="journal article" date="2021" name="bioRxiv">
        <title>Chromosome-scale and haplotype-resolved genome assembly of a tetraploid potato cultivar.</title>
        <authorList>
            <person name="Sun H."/>
            <person name="Jiao W.-B."/>
            <person name="Krause K."/>
            <person name="Campoy J.A."/>
            <person name="Goel M."/>
            <person name="Folz-Donahue K."/>
            <person name="Kukat C."/>
            <person name="Huettel B."/>
            <person name="Schneeberger K."/>
        </authorList>
    </citation>
    <scope>NUCLEOTIDE SEQUENCE [LARGE SCALE GENOMIC DNA]</scope>
    <source>
        <strain evidence="2">SolTubOtavaFocal</strain>
        <tissue evidence="2">Leaves</tissue>
    </source>
</reference>
<evidence type="ECO:0000313" key="3">
    <source>
        <dbReference type="Proteomes" id="UP000826656"/>
    </source>
</evidence>
<keyword evidence="3" id="KW-1185">Reference proteome</keyword>
<organism evidence="2 3">
    <name type="scientific">Solanum tuberosum</name>
    <name type="common">Potato</name>
    <dbReference type="NCBI Taxonomy" id="4113"/>
    <lineage>
        <taxon>Eukaryota</taxon>
        <taxon>Viridiplantae</taxon>
        <taxon>Streptophyta</taxon>
        <taxon>Embryophyta</taxon>
        <taxon>Tracheophyta</taxon>
        <taxon>Spermatophyta</taxon>
        <taxon>Magnoliopsida</taxon>
        <taxon>eudicotyledons</taxon>
        <taxon>Gunneridae</taxon>
        <taxon>Pentapetalae</taxon>
        <taxon>asterids</taxon>
        <taxon>lamiids</taxon>
        <taxon>Solanales</taxon>
        <taxon>Solanaceae</taxon>
        <taxon>Solanoideae</taxon>
        <taxon>Solaneae</taxon>
        <taxon>Solanum</taxon>
    </lineage>
</organism>